<accession>A0AAJ5UDP1</accession>
<dbReference type="RefSeq" id="WP_131047549.1">
    <property type="nucleotide sequence ID" value="NZ_CP112887.1"/>
</dbReference>
<proteinExistence type="predicted"/>
<dbReference type="AlphaFoldDB" id="A0AAJ5UDP1"/>
<keyword evidence="2" id="KW-1185">Reference proteome</keyword>
<name>A0AAJ5UDP1_9ENTR</name>
<gene>
    <name evidence="1" type="ORF">OR613_19915</name>
</gene>
<reference evidence="1 2" key="1">
    <citation type="journal article" date="2023" name="Microbiol. Resour. Announc.">
        <title>Complete Genome Sequence of the First Colistin-Resistant Raoultella electrica Strain.</title>
        <authorList>
            <person name="Aldeia C."/>
            <person name="Campos-Madueno E.I."/>
            <person name="Sendi P."/>
            <person name="Endimiani A."/>
        </authorList>
    </citation>
    <scope>NUCLEOTIDE SEQUENCE [LARGE SCALE GENOMIC DNA]</scope>
    <source>
        <strain evidence="1 2">S2-IND-01-C</strain>
    </source>
</reference>
<protein>
    <submittedName>
        <fullName evidence="1">Uncharacterized protein</fullName>
    </submittedName>
</protein>
<evidence type="ECO:0000313" key="1">
    <source>
        <dbReference type="EMBL" id="WBW60262.1"/>
    </source>
</evidence>
<evidence type="ECO:0000313" key="2">
    <source>
        <dbReference type="Proteomes" id="UP001210130"/>
    </source>
</evidence>
<organism evidence="1 2">
    <name type="scientific">Klebsiella electrica</name>
    <dbReference type="NCBI Taxonomy" id="1259973"/>
    <lineage>
        <taxon>Bacteria</taxon>
        <taxon>Pseudomonadati</taxon>
        <taxon>Pseudomonadota</taxon>
        <taxon>Gammaproteobacteria</taxon>
        <taxon>Enterobacterales</taxon>
        <taxon>Enterobacteriaceae</taxon>
        <taxon>Klebsiella/Raoultella group</taxon>
        <taxon>Klebsiella</taxon>
    </lineage>
</organism>
<dbReference type="Proteomes" id="UP001210130">
    <property type="component" value="Chromosome"/>
</dbReference>
<sequence length="112" mass="12760">MTFKLMTMIGAVLVALAIVLFFPKILRESQTNTEIEKMLQHPDSTFIVFSNCKKDVSDVDRCYNAYSAAVQIADSKSCTPSGIKLKRQFKRLVEHAEDRDIENEISKECQLK</sequence>
<dbReference type="EMBL" id="CP112887">
    <property type="protein sequence ID" value="WBW60262.1"/>
    <property type="molecule type" value="Genomic_DNA"/>
</dbReference>